<organism evidence="2 3">
    <name type="scientific">Nostoc spongiaeforme FACHB-130</name>
    <dbReference type="NCBI Taxonomy" id="1357510"/>
    <lineage>
        <taxon>Bacteria</taxon>
        <taxon>Bacillati</taxon>
        <taxon>Cyanobacteriota</taxon>
        <taxon>Cyanophyceae</taxon>
        <taxon>Nostocales</taxon>
        <taxon>Nostocaceae</taxon>
        <taxon>Nostoc</taxon>
    </lineage>
</organism>
<dbReference type="RefSeq" id="WP_190967643.1">
    <property type="nucleotide sequence ID" value="NZ_JACJTB010000010.1"/>
</dbReference>
<reference evidence="2 3" key="1">
    <citation type="journal article" date="2020" name="ISME J.">
        <title>Comparative genomics reveals insights into cyanobacterial evolution and habitat adaptation.</title>
        <authorList>
            <person name="Chen M.Y."/>
            <person name="Teng W.K."/>
            <person name="Zhao L."/>
            <person name="Hu C.X."/>
            <person name="Zhou Y.K."/>
            <person name="Han B.P."/>
            <person name="Song L.R."/>
            <person name="Shu W.S."/>
        </authorList>
    </citation>
    <scope>NUCLEOTIDE SEQUENCE [LARGE SCALE GENOMIC DNA]</scope>
    <source>
        <strain evidence="2 3">FACHB-130</strain>
    </source>
</reference>
<feature type="compositionally biased region" description="Polar residues" evidence="1">
    <location>
        <begin position="434"/>
        <end position="444"/>
    </location>
</feature>
<gene>
    <name evidence="2" type="ORF">H6G74_10720</name>
</gene>
<evidence type="ECO:0000256" key="1">
    <source>
        <dbReference type="SAM" id="MobiDB-lite"/>
    </source>
</evidence>
<proteinExistence type="predicted"/>
<evidence type="ECO:0000313" key="2">
    <source>
        <dbReference type="EMBL" id="MBD2594800.1"/>
    </source>
</evidence>
<dbReference type="EMBL" id="JACJTB010000010">
    <property type="protein sequence ID" value="MBD2594800.1"/>
    <property type="molecule type" value="Genomic_DNA"/>
</dbReference>
<name>A0ABR8FV00_9NOSO</name>
<dbReference type="Proteomes" id="UP000603457">
    <property type="component" value="Unassembled WGS sequence"/>
</dbReference>
<comment type="caution">
    <text evidence="2">The sequence shown here is derived from an EMBL/GenBank/DDBJ whole genome shotgun (WGS) entry which is preliminary data.</text>
</comment>
<keyword evidence="3" id="KW-1185">Reference proteome</keyword>
<sequence length="444" mass="49818">MDVLVKRAQTLKQALVDFVLDAEGELAQALEVYAAAQSHKGNGNHTQQDLIIDRFITEGKVGESSPIELFIASDADLTDGDRNLLNSWHRSFIGLFTITQILPDGLELMNWLTAKNYIVKSNGTEKQQDISRFQPGDILLTRISPLTENEWIFSGTHTFMGKLGKPKLAVAIGNFKDNYKSHLYSDAPELLEEAWHSVEQYHQQFVDFFGSDEVTLPGYQLNKKIVEFQAIISEKYLQAAGLDTSKSLDEVAAEAGITQDEIAAAAKEVGVDSNVVSQMLNGKNAQQKMVAPKVDLPSELRKAEQVTTISHPRWGLIFLPTYTKFKAILLADDGRKIEGAEKTIRYYLEDKSINAYIWHRLAQQYPNQIEKVLQDFLQRPDFNLSNDLDKLLQENGKPIEPELPEIASVPLHLHNLFQEALAEVNKSKPKAKGQKQTAKGFQRG</sequence>
<accession>A0ABR8FV00</accession>
<feature type="region of interest" description="Disordered" evidence="1">
    <location>
        <begin position="424"/>
        <end position="444"/>
    </location>
</feature>
<evidence type="ECO:0000313" key="3">
    <source>
        <dbReference type="Proteomes" id="UP000603457"/>
    </source>
</evidence>
<protein>
    <submittedName>
        <fullName evidence="2">Uncharacterized protein</fullName>
    </submittedName>
</protein>